<dbReference type="HOGENOM" id="CLU_1600449_0_0_4"/>
<reference evidence="2 3" key="1">
    <citation type="submission" date="2010-04" db="EMBL/GenBank/DDBJ databases">
        <title>The genome of Herbaspirillum seropedicae SmR1, an endophytic, nitrogen-fixing, plant-growth promoting beta-Proteobacteria.</title>
        <authorList>
            <person name="Pedrosa F.O."/>
            <person name="Monteiro R.A."/>
            <person name="Wassem R."/>
            <person name="Cruz L.M."/>
            <person name="Ayub R.A."/>
            <person name="Colauto N.B."/>
            <person name="Fernandez M.A."/>
            <person name="Fungaro M.H.P."/>
            <person name="Grisard E.C."/>
            <person name="Hungria M."/>
            <person name="Madeira H.M.F."/>
            <person name="Nodari R.O."/>
            <person name="Osaku C.A."/>
            <person name="Petzl-Erler M.L."/>
            <person name="Terenzi H."/>
            <person name="Vieira L.G.E."/>
            <person name="Almeida M.I.M."/>
            <person name="Alves L.R."/>
            <person name="Arantes O.M.N."/>
            <person name="Balsanelli E."/>
            <person name="Barcellos F.G."/>
            <person name="Baura V.A."/>
            <person name="Binde D.R."/>
            <person name="Campo R.J."/>
            <person name="Chubatsu L.S."/>
            <person name="Chueire L.M.O."/>
            <person name="Ciferri R.R."/>
            <person name="Correa L.C."/>
            <person name="da Conceicao Silva J.L."/>
            <person name="Dabul A.N.G."/>
            <person name="Dambros B.P."/>
            <person name="Faoro H."/>
            <person name="Favetti A."/>
            <person name="Friedermann G."/>
            <person name="Furlaneto M.C."/>
            <person name="Gasques L.S."/>
            <person name="Gimenes C.C.T."/>
            <person name="Gioppo N.M.R."/>
            <person name="Glienke-Blanco C."/>
            <person name="Godoy L.P."/>
            <person name="Guerra M.P."/>
            <person name="Karp S."/>
            <person name="Kava-Cordeiro V."/>
            <person name="Margarido V.P."/>
            <person name="Mathioni S.M."/>
            <person name="Menck-Soares M.A."/>
            <person name="Murace N.K."/>
            <person name="Nicolas M.F."/>
            <person name="Oliveira C.E.C."/>
            <person name="Pagnan N.A.B."/>
            <person name="Pamphile J.A."/>
            <person name="Patussi E.V."/>
            <person name="Pereira L.F.P."/>
            <person name="Pereira-Ferrari L."/>
            <person name="Pinto F.G.S."/>
            <person name="Precoma C."/>
            <person name="Prioli A.J."/>
            <person name="Prioli S.M.A.P."/>
            <person name="Raittz R.T."/>
            <person name="Ramos H.J.O."/>
            <person name="Ribeiro E.M.S.F."/>
            <person name="Rigo L.U."/>
            <person name="Rocha C.L.M.S.C."/>
            <person name="Rocha S.N."/>
            <person name="Santos K."/>
            <person name="Satori D."/>
            <person name="Silva A.G."/>
            <person name="Simao R.C.G."/>
            <person name="Soares M.A.M."/>
            <person name="Souza E.M."/>
            <person name="Steffens M.B.R."/>
            <person name="Steindel M."/>
            <person name="Tadra-Sfeir M.Z."/>
            <person name="Takahashi E.K."/>
            <person name="Torres R.A."/>
            <person name="Valle J.S."/>
            <person name="Vernal J.I."/>
            <person name="Vilas-Boas L.A."/>
            <person name="Watanabe M.A.E."/>
            <person name="Weiss V.A."/>
            <person name="Yates M.A."/>
            <person name="Souza E.M."/>
        </authorList>
    </citation>
    <scope>NUCLEOTIDE SEQUENCE [LARGE SCALE GENOMIC DNA]</scope>
    <source>
        <strain evidence="2 3">SmR1</strain>
    </source>
</reference>
<dbReference type="Proteomes" id="UP000000329">
    <property type="component" value="Chromosome"/>
</dbReference>
<protein>
    <submittedName>
        <fullName evidence="2">Flagellar hook-length control protein</fullName>
    </submittedName>
</protein>
<organism evidence="2 3">
    <name type="scientific">Herbaspirillum seropedicae (strain SmR1)</name>
    <dbReference type="NCBI Taxonomy" id="757424"/>
    <lineage>
        <taxon>Bacteria</taxon>
        <taxon>Pseudomonadati</taxon>
        <taxon>Pseudomonadota</taxon>
        <taxon>Betaproteobacteria</taxon>
        <taxon>Burkholderiales</taxon>
        <taxon>Oxalobacteraceae</taxon>
        <taxon>Herbaspirillum</taxon>
    </lineage>
</organism>
<dbReference type="Pfam" id="PF07254">
    <property type="entry name" value="Cpta_toxin"/>
    <property type="match status" value="1"/>
</dbReference>
<keyword evidence="2" id="KW-0969">Cilium</keyword>
<accession>D8IS92</accession>
<proteinExistence type="predicted"/>
<feature type="transmembrane region" description="Helical" evidence="1">
    <location>
        <begin position="45"/>
        <end position="65"/>
    </location>
</feature>
<gene>
    <name evidence="2" type="primary">fliK</name>
    <name evidence="2" type="ordered locus">Hsero_1928</name>
</gene>
<keyword evidence="1" id="KW-0812">Transmembrane</keyword>
<keyword evidence="1" id="KW-0472">Membrane</keyword>
<dbReference type="STRING" id="757424.Hsero_1928"/>
<keyword evidence="2" id="KW-0966">Cell projection</keyword>
<feature type="transmembrane region" description="Helical" evidence="1">
    <location>
        <begin position="14"/>
        <end position="39"/>
    </location>
</feature>
<sequence>MSIAVSADIKPSRLLLLVTGFACLCVALTGVLLCVWLPGSWSWPARIALALACIIAAGVALLTVLRERKTIWLHISGTGQIRVVEHLLAASSRTKPQVMSAGLAQLLAGSTIWPGMLFLRLRLESGKTRTIPVLSDSVSEDTFRALSVACRWLISHNTAKARMLEK</sequence>
<dbReference type="EMBL" id="CP002039">
    <property type="protein sequence ID" value="ADJ63436.1"/>
    <property type="molecule type" value="Genomic_DNA"/>
</dbReference>
<keyword evidence="3" id="KW-1185">Reference proteome</keyword>
<dbReference type="KEGG" id="hse:Hsero_1928"/>
<evidence type="ECO:0000313" key="2">
    <source>
        <dbReference type="EMBL" id="ADJ63436.1"/>
    </source>
</evidence>
<name>D8IS92_HERSS</name>
<dbReference type="AlphaFoldDB" id="D8IS92"/>
<dbReference type="OrthoDB" id="8724219at2"/>
<keyword evidence="2" id="KW-0282">Flagellum</keyword>
<dbReference type="RefSeq" id="WP_013233926.1">
    <property type="nucleotide sequence ID" value="NC_014323.1"/>
</dbReference>
<dbReference type="GeneID" id="29393147"/>
<keyword evidence="1" id="KW-1133">Transmembrane helix</keyword>
<dbReference type="eggNOG" id="ENOG5031581">
    <property type="taxonomic scope" value="Bacteria"/>
</dbReference>
<evidence type="ECO:0000313" key="3">
    <source>
        <dbReference type="Proteomes" id="UP000000329"/>
    </source>
</evidence>
<evidence type="ECO:0000256" key="1">
    <source>
        <dbReference type="SAM" id="Phobius"/>
    </source>
</evidence>
<dbReference type="InterPro" id="IPR009883">
    <property type="entry name" value="YgfX"/>
</dbReference>